<keyword evidence="1" id="KW-0812">Transmembrane</keyword>
<feature type="transmembrane region" description="Helical" evidence="1">
    <location>
        <begin position="20"/>
        <end position="44"/>
    </location>
</feature>
<dbReference type="PATRIC" id="fig|754477.3.peg.878"/>
<feature type="transmembrane region" description="Helical" evidence="1">
    <location>
        <begin position="158"/>
        <end position="184"/>
    </location>
</feature>
<evidence type="ECO:0000313" key="3">
    <source>
        <dbReference type="Proteomes" id="UP000009145"/>
    </source>
</evidence>
<dbReference type="RefSeq" id="WP_014703479.1">
    <property type="nucleotide sequence ID" value="NC_017856.1"/>
</dbReference>
<dbReference type="STRING" id="754477.Q7C_889"/>
<accession>I1YGL5</accession>
<sequence>MLRNLADFAMQGRWQAAITASFLAVTALFLPPLNYLASGLLVLATLRTGPREGAKVLLVALLVFTLAATWIFSQPLLAVILFVSSWLPVYLITLVLGFSRSLAKALITAGLIGLIGVAAVHVLVASPAAWWQTTLQPFVALLLDQPGWQLSVSETEAVFANLSTVMTGLFAAAIVFNAIVAVLIGRAWQASLYEPGAFGEEFRSLKLGKVPAVATAILMVLSISGMLDALPVLADMLPVMLLLFTLQGIAIVHALVKQKQKAMGWLIAMYVLLVLVTPQMASLLATFGITEQWFNFRKLPLDNAKSIEKQ</sequence>
<feature type="transmembrane region" description="Helical" evidence="1">
    <location>
        <begin position="105"/>
        <end position="131"/>
    </location>
</feature>
<feature type="transmembrane region" description="Helical" evidence="1">
    <location>
        <begin position="236"/>
        <end position="256"/>
    </location>
</feature>
<proteinExistence type="predicted"/>
<feature type="transmembrane region" description="Helical" evidence="1">
    <location>
        <begin position="210"/>
        <end position="230"/>
    </location>
</feature>
<gene>
    <name evidence="2" type="ordered locus">Q7C_889</name>
</gene>
<dbReference type="eggNOG" id="ENOG50329TX">
    <property type="taxonomic scope" value="Bacteria"/>
</dbReference>
<feature type="transmembrane region" description="Helical" evidence="1">
    <location>
        <begin position="263"/>
        <end position="289"/>
    </location>
</feature>
<dbReference type="HOGENOM" id="CLU_075529_0_0_6"/>
<dbReference type="EMBL" id="CP003380">
    <property type="protein sequence ID" value="AFJ02058.1"/>
    <property type="molecule type" value="Genomic_DNA"/>
</dbReference>
<keyword evidence="3" id="KW-1185">Reference proteome</keyword>
<keyword evidence="1" id="KW-1133">Transmembrane helix</keyword>
<protein>
    <submittedName>
        <fullName evidence="2">Membrane protein, putative</fullName>
    </submittedName>
</protein>
<dbReference type="OrthoDB" id="5659946at2"/>
<reference evidence="2 3" key="1">
    <citation type="journal article" date="2012" name="J. Bacteriol.">
        <title>Complete genome sequences of Methylophaga sp. strain JAM1 and Methylophaga sp. strain JAM7.</title>
        <authorList>
            <person name="Villeneuve C."/>
            <person name="Martineau C."/>
            <person name="Mauffrey F."/>
            <person name="Villemur R."/>
        </authorList>
    </citation>
    <scope>NUCLEOTIDE SEQUENCE [LARGE SCALE GENOMIC DNA]</scope>
    <source>
        <strain evidence="2 3">JAM7</strain>
    </source>
</reference>
<evidence type="ECO:0000256" key="1">
    <source>
        <dbReference type="SAM" id="Phobius"/>
    </source>
</evidence>
<name>I1YGL5_METFJ</name>
<keyword evidence="1" id="KW-0472">Membrane</keyword>
<feature type="transmembrane region" description="Helical" evidence="1">
    <location>
        <begin position="79"/>
        <end position="98"/>
    </location>
</feature>
<evidence type="ECO:0000313" key="2">
    <source>
        <dbReference type="EMBL" id="AFJ02058.1"/>
    </source>
</evidence>
<dbReference type="AlphaFoldDB" id="I1YGL5"/>
<dbReference type="KEGG" id="mec:Q7C_889"/>
<organism evidence="2 3">
    <name type="scientific">Methylophaga frappieri (strain ATCC BAA-2434 / DSM 25690 / JAM7)</name>
    <dbReference type="NCBI Taxonomy" id="754477"/>
    <lineage>
        <taxon>Bacteria</taxon>
        <taxon>Pseudomonadati</taxon>
        <taxon>Pseudomonadota</taxon>
        <taxon>Gammaproteobacteria</taxon>
        <taxon>Thiotrichales</taxon>
        <taxon>Piscirickettsiaceae</taxon>
        <taxon>Methylophaga</taxon>
    </lineage>
</organism>
<dbReference type="Proteomes" id="UP000009145">
    <property type="component" value="Chromosome"/>
</dbReference>
<feature type="transmembrane region" description="Helical" evidence="1">
    <location>
        <begin position="56"/>
        <end position="73"/>
    </location>
</feature>